<dbReference type="GO" id="GO:0005789">
    <property type="term" value="C:endoplasmic reticulum membrane"/>
    <property type="evidence" value="ECO:0007669"/>
    <property type="project" value="UniProtKB-SubCell"/>
</dbReference>
<evidence type="ECO:0000313" key="4">
    <source>
        <dbReference type="EMBL" id="KAG9331140.1"/>
    </source>
</evidence>
<feature type="region of interest" description="Disordered" evidence="2">
    <location>
        <begin position="608"/>
        <end position="641"/>
    </location>
</feature>
<dbReference type="PANTHER" id="PTHR13466:SF4">
    <property type="entry name" value="SMP-LTD DOMAIN-CONTAINING PROTEIN"/>
    <property type="match status" value="1"/>
</dbReference>
<feature type="non-terminal residue" evidence="4">
    <location>
        <position position="1"/>
    </location>
</feature>
<evidence type="ECO:0000256" key="3">
    <source>
        <dbReference type="SAM" id="Phobius"/>
    </source>
</evidence>
<protein>
    <submittedName>
        <fullName evidence="4">Uncharacterized protein</fullName>
    </submittedName>
</protein>
<dbReference type="Proteomes" id="UP000824540">
    <property type="component" value="Unassembled WGS sequence"/>
</dbReference>
<feature type="compositionally biased region" description="Basic and acidic residues" evidence="2">
    <location>
        <begin position="66"/>
        <end position="87"/>
    </location>
</feature>
<dbReference type="AlphaFoldDB" id="A0A8T2MVC9"/>
<feature type="region of interest" description="Disordered" evidence="2">
    <location>
        <begin position="477"/>
        <end position="497"/>
    </location>
</feature>
<dbReference type="EMBL" id="JAFBMS010000377">
    <property type="protein sequence ID" value="KAG9331140.1"/>
    <property type="molecule type" value="Genomic_DNA"/>
</dbReference>
<comment type="subcellular location">
    <subcellularLocation>
        <location evidence="1">Endoplasmic reticulum membrane</location>
    </subcellularLocation>
</comment>
<keyword evidence="3" id="KW-1133">Transmembrane helix</keyword>
<feature type="region of interest" description="Disordered" evidence="2">
    <location>
        <begin position="66"/>
        <end position="270"/>
    </location>
</feature>
<keyword evidence="3" id="KW-0812">Transmembrane</keyword>
<dbReference type="GO" id="GO:0008289">
    <property type="term" value="F:lipid binding"/>
    <property type="evidence" value="ECO:0007669"/>
    <property type="project" value="TreeGrafter"/>
</dbReference>
<dbReference type="OrthoDB" id="26740at2759"/>
<sequence>RRDCEALNSETIRVSRGQRLHVCVQSGWALESRIGVDKKGSGEGRFLVEWPKAQGALHSVEACKEMEEPAEKGMEPRPPHGDSDHGNHSGFRRAISIQRTPADGACESSDDSDCVFIPDHHGNSPPPPRPCRAPASPATLGDRSASAPAFISPHPPSSPANLVKSISTEIGHKEPSSSSSPPSSSSCSSSPSLRPKPLLSLVKSLSTEISRREPEVAQSKSDSKLNLHLWKQLTQPKGAEPPETGAEPGSAPPSPTQPQNEPEARGASVAVSGGFFKAELEDTRRKLSEAMQEPLSMLSKIIGEDSPKQQQRAPGATDSPGGGAKAGGRTEDSDSEGAEKQGGWSWRSRCVSAPDPASTPSSPAPSSSALSRDSKYEICAHGDIIQVVEMAGSKPGGLGVGQSQRPAPGLIQGPRALTLRPSVPVSGRWLFCVSALAYGFFVLPLPSYLAGLALGLASGFMLGLLAVLLLAPRRSPTRPFSHRGPPSLEDSLRSNTPGWDHGSPKILQGWMNEIHTYDPESYHPSLTHSVYATLEGSCLTLGYPRTNVPRRAAFHDPTPDPAHEHAFIRHRYFQLASCKVFLLPAVLARKRVWNKKYPICLELEEEQQEEEEAGAGAGAGAGEGGGAEEVQEKREKERLGQPRTPVTLFLFGRTGREKEEWFQHFLSASKATGSD</sequence>
<reference evidence="4" key="1">
    <citation type="thesis" date="2021" institute="BYU ScholarsArchive" country="Provo, UT, USA">
        <title>Applications of and Algorithms for Genome Assembly and Genomic Analyses with an Emphasis on Marine Teleosts.</title>
        <authorList>
            <person name="Pickett B.D."/>
        </authorList>
    </citation>
    <scope>NUCLEOTIDE SEQUENCE</scope>
    <source>
        <strain evidence="4">HI-2016</strain>
    </source>
</reference>
<evidence type="ECO:0000256" key="1">
    <source>
        <dbReference type="ARBA" id="ARBA00004586"/>
    </source>
</evidence>
<evidence type="ECO:0000256" key="2">
    <source>
        <dbReference type="SAM" id="MobiDB-lite"/>
    </source>
</evidence>
<comment type="caution">
    <text evidence="4">The sequence shown here is derived from an EMBL/GenBank/DDBJ whole genome shotgun (WGS) entry which is preliminary data.</text>
</comment>
<feature type="compositionally biased region" description="Basic and acidic residues" evidence="2">
    <location>
        <begin position="630"/>
        <end position="640"/>
    </location>
</feature>
<accession>A0A8T2MVC9</accession>
<feature type="compositionally biased region" description="Gly residues" evidence="2">
    <location>
        <begin position="615"/>
        <end position="627"/>
    </location>
</feature>
<feature type="non-terminal residue" evidence="4">
    <location>
        <position position="675"/>
    </location>
</feature>
<keyword evidence="5" id="KW-1185">Reference proteome</keyword>
<dbReference type="PANTHER" id="PTHR13466">
    <property type="entry name" value="TEX2 PROTEIN-RELATED"/>
    <property type="match status" value="1"/>
</dbReference>
<organism evidence="4 5">
    <name type="scientific">Albula glossodonta</name>
    <name type="common">roundjaw bonefish</name>
    <dbReference type="NCBI Taxonomy" id="121402"/>
    <lineage>
        <taxon>Eukaryota</taxon>
        <taxon>Metazoa</taxon>
        <taxon>Chordata</taxon>
        <taxon>Craniata</taxon>
        <taxon>Vertebrata</taxon>
        <taxon>Euteleostomi</taxon>
        <taxon>Actinopterygii</taxon>
        <taxon>Neopterygii</taxon>
        <taxon>Teleostei</taxon>
        <taxon>Albuliformes</taxon>
        <taxon>Albulidae</taxon>
        <taxon>Albula</taxon>
    </lineage>
</organism>
<proteinExistence type="predicted"/>
<feature type="compositionally biased region" description="Low complexity" evidence="2">
    <location>
        <begin position="176"/>
        <end position="206"/>
    </location>
</feature>
<feature type="region of interest" description="Disordered" evidence="2">
    <location>
        <begin position="285"/>
        <end position="370"/>
    </location>
</feature>
<evidence type="ECO:0000313" key="5">
    <source>
        <dbReference type="Proteomes" id="UP000824540"/>
    </source>
</evidence>
<feature type="compositionally biased region" description="Low complexity" evidence="2">
    <location>
        <begin position="352"/>
        <end position="370"/>
    </location>
</feature>
<keyword evidence="3" id="KW-0472">Membrane</keyword>
<feature type="compositionally biased region" description="Basic and acidic residues" evidence="2">
    <location>
        <begin position="209"/>
        <end position="225"/>
    </location>
</feature>
<feature type="transmembrane region" description="Helical" evidence="3">
    <location>
        <begin position="449"/>
        <end position="471"/>
    </location>
</feature>
<name>A0A8T2MVC9_9TELE</name>
<gene>
    <name evidence="4" type="ORF">JZ751_019960</name>
</gene>